<dbReference type="InterPro" id="IPR011060">
    <property type="entry name" value="RibuloseP-bd_barrel"/>
</dbReference>
<comment type="cofactor">
    <cofactor evidence="4">
        <name>Zn(2+)</name>
        <dbReference type="ChEBI" id="CHEBI:29105"/>
    </cofactor>
</comment>
<dbReference type="Proteomes" id="UP000823960">
    <property type="component" value="Unassembled WGS sequence"/>
</dbReference>
<comment type="catalytic activity">
    <reaction evidence="1 10 11">
        <text>D-ribulose 5-phosphate = D-xylulose 5-phosphate</text>
        <dbReference type="Rhea" id="RHEA:13677"/>
        <dbReference type="ChEBI" id="CHEBI:57737"/>
        <dbReference type="ChEBI" id="CHEBI:58121"/>
        <dbReference type="EC" id="5.1.3.1"/>
    </reaction>
</comment>
<dbReference type="SUPFAM" id="SSF51366">
    <property type="entry name" value="Ribulose-phoshate binding barrel"/>
    <property type="match status" value="1"/>
</dbReference>
<keyword evidence="13" id="KW-0862">Zinc</keyword>
<dbReference type="PROSITE" id="PS01085">
    <property type="entry name" value="RIBUL_P_3_EPIMER_1"/>
    <property type="match status" value="1"/>
</dbReference>
<protein>
    <recommendedName>
        <fullName evidence="7 10">Ribulose-phosphate 3-epimerase</fullName>
        <ecNumber evidence="7 10">5.1.3.1</ecNumber>
    </recommendedName>
</protein>
<evidence type="ECO:0000256" key="10">
    <source>
        <dbReference type="HAMAP-Rule" id="MF_02227"/>
    </source>
</evidence>
<evidence type="ECO:0000313" key="16">
    <source>
        <dbReference type="Proteomes" id="UP000823960"/>
    </source>
</evidence>
<dbReference type="InterPro" id="IPR026019">
    <property type="entry name" value="Ribul_P_3_epim"/>
</dbReference>
<dbReference type="Gene3D" id="3.20.20.70">
    <property type="entry name" value="Aldolase class I"/>
    <property type="match status" value="1"/>
</dbReference>
<dbReference type="InterPro" id="IPR000056">
    <property type="entry name" value="Ribul_P_3_epim-like"/>
</dbReference>
<evidence type="ECO:0000256" key="2">
    <source>
        <dbReference type="ARBA" id="ARBA00001936"/>
    </source>
</evidence>
<keyword evidence="13" id="KW-0170">Cobalt</keyword>
<feature type="binding site" evidence="10 14">
    <location>
        <position position="8"/>
    </location>
    <ligand>
        <name>substrate</name>
    </ligand>
</feature>
<evidence type="ECO:0000256" key="11">
    <source>
        <dbReference type="PIRNR" id="PIRNR001461"/>
    </source>
</evidence>
<feature type="binding site" evidence="10 13">
    <location>
        <position position="33"/>
    </location>
    <ligand>
        <name>a divalent metal cation</name>
        <dbReference type="ChEBI" id="CHEBI:60240"/>
    </ligand>
</feature>
<reference evidence="15" key="2">
    <citation type="journal article" date="2021" name="PeerJ">
        <title>Extensive microbial diversity within the chicken gut microbiome revealed by metagenomics and culture.</title>
        <authorList>
            <person name="Gilroy R."/>
            <person name="Ravi A."/>
            <person name="Getino M."/>
            <person name="Pursley I."/>
            <person name="Horton D.L."/>
            <person name="Alikhan N.F."/>
            <person name="Baker D."/>
            <person name="Gharbi K."/>
            <person name="Hall N."/>
            <person name="Watson M."/>
            <person name="Adriaenssens E.M."/>
            <person name="Foster-Nyarko E."/>
            <person name="Jarju S."/>
            <person name="Secka A."/>
            <person name="Antonio M."/>
            <person name="Oren A."/>
            <person name="Chaudhuri R.R."/>
            <person name="La Ragione R."/>
            <person name="Hildebrand F."/>
            <person name="Pallen M.J."/>
        </authorList>
    </citation>
    <scope>NUCLEOTIDE SEQUENCE</scope>
    <source>
        <strain evidence="15">1370</strain>
    </source>
</reference>
<comment type="function">
    <text evidence="10">Catalyzes the reversible epimerization of D-ribulose 5-phosphate to D-xylulose 5-phosphate.</text>
</comment>
<feature type="binding site" evidence="10">
    <location>
        <begin position="175"/>
        <end position="177"/>
    </location>
    <ligand>
        <name>substrate</name>
    </ligand>
</feature>
<dbReference type="NCBIfam" id="TIGR01163">
    <property type="entry name" value="rpe"/>
    <property type="match status" value="1"/>
</dbReference>
<comment type="cofactor">
    <cofactor evidence="2">
        <name>Mn(2+)</name>
        <dbReference type="ChEBI" id="CHEBI:29035"/>
    </cofactor>
</comment>
<organism evidence="15 16">
    <name type="scientific">Candidatus Faeciplasma avium</name>
    <dbReference type="NCBI Taxonomy" id="2840798"/>
    <lineage>
        <taxon>Bacteria</taxon>
        <taxon>Bacillati</taxon>
        <taxon>Bacillota</taxon>
        <taxon>Clostridia</taxon>
        <taxon>Eubacteriales</taxon>
        <taxon>Oscillospiraceae</taxon>
        <taxon>Oscillospiraceae incertae sedis</taxon>
        <taxon>Candidatus Faeciplasma</taxon>
    </lineage>
</organism>
<dbReference type="PROSITE" id="PS01086">
    <property type="entry name" value="RIBUL_P_3_EPIMER_2"/>
    <property type="match status" value="1"/>
</dbReference>
<evidence type="ECO:0000313" key="15">
    <source>
        <dbReference type="EMBL" id="HIV10209.1"/>
    </source>
</evidence>
<dbReference type="GO" id="GO:0005737">
    <property type="term" value="C:cytoplasm"/>
    <property type="evidence" value="ECO:0007669"/>
    <property type="project" value="UniProtKB-ARBA"/>
</dbReference>
<dbReference type="GO" id="GO:0006098">
    <property type="term" value="P:pentose-phosphate shunt"/>
    <property type="evidence" value="ECO:0007669"/>
    <property type="project" value="UniProtKB-UniRule"/>
</dbReference>
<comment type="pathway">
    <text evidence="10">Carbohydrate degradation.</text>
</comment>
<evidence type="ECO:0000256" key="5">
    <source>
        <dbReference type="ARBA" id="ARBA00001954"/>
    </source>
</evidence>
<reference evidence="15" key="1">
    <citation type="submission" date="2020-10" db="EMBL/GenBank/DDBJ databases">
        <authorList>
            <person name="Gilroy R."/>
        </authorList>
    </citation>
    <scope>NUCLEOTIDE SEQUENCE</scope>
    <source>
        <strain evidence="15">1370</strain>
    </source>
</reference>
<keyword evidence="9 10" id="KW-0413">Isomerase</keyword>
<evidence type="ECO:0000256" key="9">
    <source>
        <dbReference type="ARBA" id="ARBA00023235"/>
    </source>
</evidence>
<evidence type="ECO:0000256" key="7">
    <source>
        <dbReference type="ARBA" id="ARBA00013188"/>
    </source>
</evidence>
<feature type="active site" description="Proton acceptor" evidence="10 12">
    <location>
        <position position="35"/>
    </location>
</feature>
<dbReference type="GO" id="GO:0004750">
    <property type="term" value="F:D-ribulose-phosphate 3-epimerase activity"/>
    <property type="evidence" value="ECO:0007669"/>
    <property type="project" value="UniProtKB-UniRule"/>
</dbReference>
<dbReference type="EC" id="5.1.3.1" evidence="7 10"/>
<feature type="binding site" evidence="10 13">
    <location>
        <position position="66"/>
    </location>
    <ligand>
        <name>a divalent metal cation</name>
        <dbReference type="ChEBI" id="CHEBI:60240"/>
    </ligand>
</feature>
<gene>
    <name evidence="10 15" type="primary">rpe</name>
    <name evidence="15" type="ORF">IAD28_00735</name>
</gene>
<keyword evidence="10 11" id="KW-0119">Carbohydrate metabolism</keyword>
<dbReference type="NCBIfam" id="NF004076">
    <property type="entry name" value="PRK05581.1-4"/>
    <property type="match status" value="1"/>
</dbReference>
<feature type="binding site" evidence="10 13">
    <location>
        <position position="175"/>
    </location>
    <ligand>
        <name>a divalent metal cation</name>
        <dbReference type="ChEBI" id="CHEBI:60240"/>
    </ligand>
</feature>
<dbReference type="HAMAP" id="MF_02227">
    <property type="entry name" value="RPE"/>
    <property type="match status" value="1"/>
</dbReference>
<evidence type="ECO:0000256" key="13">
    <source>
        <dbReference type="PIRSR" id="PIRSR001461-2"/>
    </source>
</evidence>
<dbReference type="CDD" id="cd00429">
    <property type="entry name" value="RPE"/>
    <property type="match status" value="1"/>
</dbReference>
<dbReference type="AlphaFoldDB" id="A0A9D1NQC3"/>
<dbReference type="PIRSF" id="PIRSF001461">
    <property type="entry name" value="RPE"/>
    <property type="match status" value="1"/>
</dbReference>
<dbReference type="GO" id="GO:0046872">
    <property type="term" value="F:metal ion binding"/>
    <property type="evidence" value="ECO:0007669"/>
    <property type="project" value="UniProtKB-UniRule"/>
</dbReference>
<evidence type="ECO:0000256" key="14">
    <source>
        <dbReference type="PIRSR" id="PIRSR001461-3"/>
    </source>
</evidence>
<comment type="cofactor">
    <cofactor evidence="10 13">
        <name>a divalent metal cation</name>
        <dbReference type="ChEBI" id="CHEBI:60240"/>
    </cofactor>
    <text evidence="10 13">Binds 1 divalent metal cation per subunit.</text>
</comment>
<comment type="similarity">
    <text evidence="6 10 11">Belongs to the ribulose-phosphate 3-epimerase family.</text>
</comment>
<feature type="active site" description="Proton donor" evidence="10 12">
    <location>
        <position position="175"/>
    </location>
</feature>
<feature type="binding site" evidence="10 13">
    <location>
        <position position="35"/>
    </location>
    <ligand>
        <name>a divalent metal cation</name>
        <dbReference type="ChEBI" id="CHEBI:60240"/>
    </ligand>
</feature>
<feature type="binding site" evidence="10 14">
    <location>
        <begin position="142"/>
        <end position="145"/>
    </location>
    <ligand>
        <name>substrate</name>
    </ligand>
</feature>
<dbReference type="Pfam" id="PF00834">
    <property type="entry name" value="Ribul_P_3_epim"/>
    <property type="match status" value="1"/>
</dbReference>
<dbReference type="EMBL" id="DVOL01000009">
    <property type="protein sequence ID" value="HIV10209.1"/>
    <property type="molecule type" value="Genomic_DNA"/>
</dbReference>
<proteinExistence type="inferred from homology"/>
<sequence>MNTLVSASILSADFGYLADEIKKAEQAGCHMIHFDVMDGHFVPNISYGIPVLKSVRRYTRLPMDVHLMIERPEEYVARFRQAGADIITFHLEASKDPAGLAGLIKETGARAGISVKPGTPVETVYPYIGLVDMVLVMTVEPGFGGQGFISSTTAKIKALRDYCISHGRALDIEVDGGITDSTAPIVRDAGANVLVSGSYLFKAEDMRSRVLGLIG</sequence>
<accession>A0A9D1NQC3</accession>
<comment type="cofactor">
    <cofactor evidence="5">
        <name>Fe(2+)</name>
        <dbReference type="ChEBI" id="CHEBI:29033"/>
    </cofactor>
</comment>
<feature type="binding site" evidence="10 14">
    <location>
        <position position="66"/>
    </location>
    <ligand>
        <name>substrate</name>
    </ligand>
</feature>
<feature type="binding site" evidence="14">
    <location>
        <position position="177"/>
    </location>
    <ligand>
        <name>substrate</name>
    </ligand>
</feature>
<dbReference type="FunFam" id="3.20.20.70:FF:000004">
    <property type="entry name" value="Ribulose-phosphate 3-epimerase"/>
    <property type="match status" value="1"/>
</dbReference>
<keyword evidence="8 10" id="KW-0479">Metal-binding</keyword>
<name>A0A9D1NQC3_9FIRM</name>
<evidence type="ECO:0000256" key="1">
    <source>
        <dbReference type="ARBA" id="ARBA00001782"/>
    </source>
</evidence>
<keyword evidence="13" id="KW-0464">Manganese</keyword>
<evidence type="ECO:0000256" key="6">
    <source>
        <dbReference type="ARBA" id="ARBA00009541"/>
    </source>
</evidence>
<dbReference type="PANTHER" id="PTHR11749">
    <property type="entry name" value="RIBULOSE-5-PHOSPHATE-3-EPIMERASE"/>
    <property type="match status" value="1"/>
</dbReference>
<evidence type="ECO:0000256" key="12">
    <source>
        <dbReference type="PIRSR" id="PIRSR001461-1"/>
    </source>
</evidence>
<dbReference type="InterPro" id="IPR013785">
    <property type="entry name" value="Aldolase_TIM"/>
</dbReference>
<evidence type="ECO:0000256" key="3">
    <source>
        <dbReference type="ARBA" id="ARBA00001941"/>
    </source>
</evidence>
<dbReference type="GO" id="GO:0019323">
    <property type="term" value="P:pentose catabolic process"/>
    <property type="evidence" value="ECO:0007669"/>
    <property type="project" value="UniProtKB-UniRule"/>
</dbReference>
<feature type="binding site" evidence="10 14">
    <location>
        <begin position="197"/>
        <end position="198"/>
    </location>
    <ligand>
        <name>substrate</name>
    </ligand>
</feature>
<comment type="caution">
    <text evidence="15">The sequence shown here is derived from an EMBL/GenBank/DDBJ whole genome shotgun (WGS) entry which is preliminary data.</text>
</comment>
<comment type="cofactor">
    <cofactor evidence="3">
        <name>Co(2+)</name>
        <dbReference type="ChEBI" id="CHEBI:48828"/>
    </cofactor>
</comment>
<evidence type="ECO:0000256" key="8">
    <source>
        <dbReference type="ARBA" id="ARBA00022723"/>
    </source>
</evidence>
<evidence type="ECO:0000256" key="4">
    <source>
        <dbReference type="ARBA" id="ARBA00001947"/>
    </source>
</evidence>